<dbReference type="RefSeq" id="WP_100760377.1">
    <property type="nucleotide sequence ID" value="NZ_NPDT01000012.1"/>
</dbReference>
<feature type="transmembrane region" description="Helical" evidence="1">
    <location>
        <begin position="190"/>
        <end position="212"/>
    </location>
</feature>
<feature type="transmembrane region" description="Helical" evidence="1">
    <location>
        <begin position="37"/>
        <end position="54"/>
    </location>
</feature>
<evidence type="ECO:0000256" key="1">
    <source>
        <dbReference type="SAM" id="Phobius"/>
    </source>
</evidence>
<keyword evidence="1" id="KW-0472">Membrane</keyword>
<keyword evidence="1" id="KW-1133">Transmembrane helix</keyword>
<dbReference type="Proteomes" id="UP000231912">
    <property type="component" value="Unassembled WGS sequence"/>
</dbReference>
<feature type="transmembrane region" description="Helical" evidence="1">
    <location>
        <begin position="109"/>
        <end position="130"/>
    </location>
</feature>
<feature type="transmembrane region" description="Helical" evidence="1">
    <location>
        <begin position="12"/>
        <end position="31"/>
    </location>
</feature>
<evidence type="ECO:0008006" key="4">
    <source>
        <dbReference type="Google" id="ProtNLM"/>
    </source>
</evidence>
<feature type="transmembrane region" description="Helical" evidence="1">
    <location>
        <begin position="243"/>
        <end position="259"/>
    </location>
</feature>
<feature type="transmembrane region" description="Helical" evidence="1">
    <location>
        <begin position="161"/>
        <end position="183"/>
    </location>
</feature>
<gene>
    <name evidence="2" type="ORF">CH371_19680</name>
</gene>
<organism evidence="2 3">
    <name type="scientific">Leptospira wolffii</name>
    <dbReference type="NCBI Taxonomy" id="409998"/>
    <lineage>
        <taxon>Bacteria</taxon>
        <taxon>Pseudomonadati</taxon>
        <taxon>Spirochaetota</taxon>
        <taxon>Spirochaetia</taxon>
        <taxon>Leptospirales</taxon>
        <taxon>Leptospiraceae</taxon>
        <taxon>Leptospira</taxon>
    </lineage>
</organism>
<proteinExistence type="predicted"/>
<feature type="transmembrane region" description="Helical" evidence="1">
    <location>
        <begin position="87"/>
        <end position="102"/>
    </location>
</feature>
<dbReference type="AlphaFoldDB" id="A0A2M9Z6V7"/>
<sequence>MTAYFLIAKRTWNDYFVISSFLLLLGSNYSFSSYATGGLETSLVTFLTAYSFYITQNVIEFKKYEWKLFFLLGLLFSLLFLTRMDSGLFIGITGLFLLVHLVRNKIKNAILLTASTSVPFLLIILIWLSWKYSFYGTIFPNTLAVKTEGSVYLNILSGLEYLYSFITTYWIGSLFILSLLYILNKNDHSLIGIFVLSAAIILIQACYLLLIGGDFMEFRLIVPVFPLIVLIVFFTIFEKFRRTGVIAVLISITFASYYYRAKDKVIISLGYSGIDSIQSLKRHLKAPVGKWNIVGRKLHDYFGGTDIRIGVAPAGAIPYYSKLYAVDMLGLSDKNIKDQNRFRKIGSLKSGHKRCSTVEYLIERNVNLIIGHPTYKFANTATNGDKIASFAQSRQVSEGNGNDPLINLLFPEPLLEPEKQILNKPTFIWIPIDESTKLLVLYLKRSDTIDKLIAEQNWEVIRN</sequence>
<reference evidence="2 3" key="1">
    <citation type="submission" date="2017-07" db="EMBL/GenBank/DDBJ databases">
        <title>Leptospira spp. isolated from tropical soils.</title>
        <authorList>
            <person name="Thibeaux R."/>
            <person name="Iraola G."/>
            <person name="Ferres I."/>
            <person name="Bierque E."/>
            <person name="Girault D."/>
            <person name="Soupe-Gilbert M.-E."/>
            <person name="Picardeau M."/>
            <person name="Goarant C."/>
        </authorList>
    </citation>
    <scope>NUCLEOTIDE SEQUENCE [LARGE SCALE GENOMIC DNA]</scope>
    <source>
        <strain evidence="2 3">FH2-C-A2</strain>
    </source>
</reference>
<keyword evidence="1" id="KW-0812">Transmembrane</keyword>
<name>A0A2M9Z6V7_9LEPT</name>
<evidence type="ECO:0000313" key="3">
    <source>
        <dbReference type="Proteomes" id="UP000231912"/>
    </source>
</evidence>
<protein>
    <recommendedName>
        <fullName evidence="4">Glycosyltransferase RgtA/B/C/D-like domain-containing protein</fullName>
    </recommendedName>
</protein>
<dbReference type="EMBL" id="NPDT01000012">
    <property type="protein sequence ID" value="PJZ64160.1"/>
    <property type="molecule type" value="Genomic_DNA"/>
</dbReference>
<comment type="caution">
    <text evidence="2">The sequence shown here is derived from an EMBL/GenBank/DDBJ whole genome shotgun (WGS) entry which is preliminary data.</text>
</comment>
<feature type="transmembrane region" description="Helical" evidence="1">
    <location>
        <begin position="218"/>
        <end position="236"/>
    </location>
</feature>
<accession>A0A2M9Z6V7</accession>
<evidence type="ECO:0000313" key="2">
    <source>
        <dbReference type="EMBL" id="PJZ64160.1"/>
    </source>
</evidence>